<organism evidence="1 2">
    <name type="scientific">Ditylenchus destructor</name>
    <dbReference type="NCBI Taxonomy" id="166010"/>
    <lineage>
        <taxon>Eukaryota</taxon>
        <taxon>Metazoa</taxon>
        <taxon>Ecdysozoa</taxon>
        <taxon>Nematoda</taxon>
        <taxon>Chromadorea</taxon>
        <taxon>Rhabditida</taxon>
        <taxon>Tylenchina</taxon>
        <taxon>Tylenchomorpha</taxon>
        <taxon>Sphaerularioidea</taxon>
        <taxon>Anguinidae</taxon>
        <taxon>Anguininae</taxon>
        <taxon>Ditylenchus</taxon>
    </lineage>
</organism>
<dbReference type="AlphaFoldDB" id="A0AAD4NHT4"/>
<evidence type="ECO:0000313" key="2">
    <source>
        <dbReference type="Proteomes" id="UP001201812"/>
    </source>
</evidence>
<protein>
    <submittedName>
        <fullName evidence="1">CRE-UNC-73 protein</fullName>
    </submittedName>
</protein>
<evidence type="ECO:0000313" key="1">
    <source>
        <dbReference type="EMBL" id="KAI1728657.1"/>
    </source>
</evidence>
<name>A0AAD4NHT4_9BILA</name>
<keyword evidence="2" id="KW-1185">Reference proteome</keyword>
<accession>A0AAD4NHT4</accession>
<gene>
    <name evidence="1" type="ORF">DdX_00855</name>
</gene>
<dbReference type="InterPro" id="IPR036028">
    <property type="entry name" value="SH3-like_dom_sf"/>
</dbReference>
<dbReference type="SUPFAM" id="SSF50044">
    <property type="entry name" value="SH3-domain"/>
    <property type="match status" value="1"/>
</dbReference>
<sequence>MSSQVMPDEQNIQLRARLICSFKPVRKGQLQADANEEVTIISVKAGYATCQRSESSEVGQIPTWYLEMVECPGDTFADQISYRRKWYAIVDDMNSSTLLLEKNNADCFVRDLPIMPELTNFAQVLKIGSLVGV</sequence>
<proteinExistence type="predicted"/>
<dbReference type="Proteomes" id="UP001201812">
    <property type="component" value="Unassembled WGS sequence"/>
</dbReference>
<reference evidence="1" key="1">
    <citation type="submission" date="2022-01" db="EMBL/GenBank/DDBJ databases">
        <title>Genome Sequence Resource for Two Populations of Ditylenchus destructor, the Migratory Endoparasitic Phytonematode.</title>
        <authorList>
            <person name="Zhang H."/>
            <person name="Lin R."/>
            <person name="Xie B."/>
        </authorList>
    </citation>
    <scope>NUCLEOTIDE SEQUENCE</scope>
    <source>
        <strain evidence="1">BazhouSP</strain>
    </source>
</reference>
<dbReference type="EMBL" id="JAKKPZ010000001">
    <property type="protein sequence ID" value="KAI1728657.1"/>
    <property type="molecule type" value="Genomic_DNA"/>
</dbReference>
<comment type="caution">
    <text evidence="1">The sequence shown here is derived from an EMBL/GenBank/DDBJ whole genome shotgun (WGS) entry which is preliminary data.</text>
</comment>